<accession>A0A7Y3V6T1</accession>
<dbReference type="InterPro" id="IPR021361">
    <property type="entry name" value="Tad2-like_dom"/>
</dbReference>
<comment type="caution">
    <text evidence="2">The sequence shown here is derived from an EMBL/GenBank/DDBJ whole genome shotgun (WGS) entry which is preliminary data.</text>
</comment>
<feature type="domain" description="Thoeris anti-defense 2-like" evidence="1">
    <location>
        <begin position="1"/>
        <end position="65"/>
    </location>
</feature>
<reference evidence="2 3" key="1">
    <citation type="submission" date="2020-05" db="EMBL/GenBank/DDBJ databases">
        <title>Draft genome sequence of Clostridium cochlearium strain AGROS13 isolated from a sheep dairy farm in New Zealand.</title>
        <authorList>
            <person name="Gupta T.B."/>
            <person name="Jauregui R."/>
            <person name="Risson A.N."/>
            <person name="Brightwell G."/>
            <person name="Maclean P."/>
        </authorList>
    </citation>
    <scope>NUCLEOTIDE SEQUENCE [LARGE SCALE GENOMIC DNA]</scope>
    <source>
        <strain evidence="2 3">AGROS13</strain>
    </source>
</reference>
<evidence type="ECO:0000259" key="1">
    <source>
        <dbReference type="Pfam" id="PF11195"/>
    </source>
</evidence>
<dbReference type="RefSeq" id="WP_171302616.1">
    <property type="nucleotide sequence ID" value="NZ_CP173238.1"/>
</dbReference>
<dbReference type="Proteomes" id="UP000528432">
    <property type="component" value="Unassembled WGS sequence"/>
</dbReference>
<protein>
    <recommendedName>
        <fullName evidence="1">Thoeris anti-defense 2-like domain-containing protein</fullName>
    </recommendedName>
</protein>
<dbReference type="AlphaFoldDB" id="A0A7Y3V6T1"/>
<proteinExistence type="predicted"/>
<evidence type="ECO:0000313" key="3">
    <source>
        <dbReference type="Proteomes" id="UP000528432"/>
    </source>
</evidence>
<name>A0A7Y3V6T1_CLOCO</name>
<dbReference type="EMBL" id="JABFIF010000001">
    <property type="protein sequence ID" value="NOH14864.1"/>
    <property type="molecule type" value="Genomic_DNA"/>
</dbReference>
<organism evidence="2 3">
    <name type="scientific">Clostridium cochlearium</name>
    <dbReference type="NCBI Taxonomy" id="1494"/>
    <lineage>
        <taxon>Bacteria</taxon>
        <taxon>Bacillati</taxon>
        <taxon>Bacillota</taxon>
        <taxon>Clostridia</taxon>
        <taxon>Eubacteriales</taxon>
        <taxon>Clostridiaceae</taxon>
        <taxon>Clostridium</taxon>
    </lineage>
</organism>
<gene>
    <name evidence="2" type="ORF">HMJ28_00415</name>
</gene>
<sequence length="71" mass="8553">MDFKKSYEFLKQGKHVKRKEWGGYWKWENNTIMIHCKDGKVLDIRDTEDVDFTMSNILANDWEVVEDAKIK</sequence>
<dbReference type="Pfam" id="PF11195">
    <property type="entry name" value="Tad2-like"/>
    <property type="match status" value="1"/>
</dbReference>
<evidence type="ECO:0000313" key="2">
    <source>
        <dbReference type="EMBL" id="NOH14864.1"/>
    </source>
</evidence>